<feature type="compositionally biased region" description="Polar residues" evidence="2">
    <location>
        <begin position="179"/>
        <end position="199"/>
    </location>
</feature>
<accession>A0AAV4G223</accession>
<dbReference type="PANTHER" id="PTHR19324:SF33">
    <property type="entry name" value="MUCIN-5AC"/>
    <property type="match status" value="1"/>
</dbReference>
<comment type="caution">
    <text evidence="4">The sequence shown here is derived from an EMBL/GenBank/DDBJ whole genome shotgun (WGS) entry which is preliminary data.</text>
</comment>
<evidence type="ECO:0000256" key="2">
    <source>
        <dbReference type="SAM" id="MobiDB-lite"/>
    </source>
</evidence>
<evidence type="ECO:0000313" key="5">
    <source>
        <dbReference type="Proteomes" id="UP000762676"/>
    </source>
</evidence>
<dbReference type="Proteomes" id="UP000762676">
    <property type="component" value="Unassembled WGS sequence"/>
</dbReference>
<evidence type="ECO:0000313" key="4">
    <source>
        <dbReference type="EMBL" id="GFR78726.1"/>
    </source>
</evidence>
<keyword evidence="5" id="KW-1185">Reference proteome</keyword>
<reference evidence="4 5" key="1">
    <citation type="journal article" date="2021" name="Elife">
        <title>Chloroplast acquisition without the gene transfer in kleptoplastic sea slugs, Plakobranchus ocellatus.</title>
        <authorList>
            <person name="Maeda T."/>
            <person name="Takahashi S."/>
            <person name="Yoshida T."/>
            <person name="Shimamura S."/>
            <person name="Takaki Y."/>
            <person name="Nagai Y."/>
            <person name="Toyoda A."/>
            <person name="Suzuki Y."/>
            <person name="Arimoto A."/>
            <person name="Ishii H."/>
            <person name="Satoh N."/>
            <person name="Nishiyama T."/>
            <person name="Hasebe M."/>
            <person name="Maruyama T."/>
            <person name="Minagawa J."/>
            <person name="Obokata J."/>
            <person name="Shigenobu S."/>
        </authorList>
    </citation>
    <scope>NUCLEOTIDE SEQUENCE [LARGE SCALE GENOMIC DNA]</scope>
</reference>
<sequence>MRIVKQSTSGWDLVAEQRELLASPTVIENVTASANIRGAITDVFLEVTCNTIGPECFGVFKCQVMGFDHKDEVLTERSSTLEVYEFKNFIHHLIALSVDSQEKMLEMENFTDTEIARLNSGFQRLENSVEENKKRLSRLETMFPRWPTGNYALLQPKDGCPADQVFSGGNQAFLKLHTQSQSSLDPPDSHSSAFPSDTKSTNDSKKFVTLKFCEVTKQQVDTVRWPQGSFCINKMIRKSCPTGFRDGRVQFDTEDTDHSSQSSTNVALIVGTPFLYFCCQNSTSANIPIQLPTHSSFLLYRYGGACQAVQGMSVSEEYVQINTEDGRNVDSLISSHPDIDQPGDSVIKLNLCYYTKL</sequence>
<dbReference type="PANTHER" id="PTHR19324">
    <property type="entry name" value="PERFORIN-LIKE PROTEIN 1"/>
    <property type="match status" value="1"/>
</dbReference>
<dbReference type="InterPro" id="IPR031569">
    <property type="entry name" value="ApeC"/>
</dbReference>
<feature type="region of interest" description="Disordered" evidence="2">
    <location>
        <begin position="179"/>
        <end position="202"/>
    </location>
</feature>
<name>A0AAV4G223_9GAST</name>
<protein>
    <submittedName>
        <fullName evidence="4">Apextrin</fullName>
    </submittedName>
</protein>
<feature type="coiled-coil region" evidence="1">
    <location>
        <begin position="115"/>
        <end position="142"/>
    </location>
</feature>
<organism evidence="4 5">
    <name type="scientific">Elysia marginata</name>
    <dbReference type="NCBI Taxonomy" id="1093978"/>
    <lineage>
        <taxon>Eukaryota</taxon>
        <taxon>Metazoa</taxon>
        <taxon>Spiralia</taxon>
        <taxon>Lophotrochozoa</taxon>
        <taxon>Mollusca</taxon>
        <taxon>Gastropoda</taxon>
        <taxon>Heterobranchia</taxon>
        <taxon>Euthyneura</taxon>
        <taxon>Panpulmonata</taxon>
        <taxon>Sacoglossa</taxon>
        <taxon>Placobranchoidea</taxon>
        <taxon>Plakobranchidae</taxon>
        <taxon>Elysia</taxon>
    </lineage>
</organism>
<gene>
    <name evidence="4" type="ORF">ElyMa_000539000</name>
</gene>
<dbReference type="AlphaFoldDB" id="A0AAV4G223"/>
<evidence type="ECO:0000259" key="3">
    <source>
        <dbReference type="Pfam" id="PF16977"/>
    </source>
</evidence>
<dbReference type="EMBL" id="BMAT01001051">
    <property type="protein sequence ID" value="GFR78726.1"/>
    <property type="molecule type" value="Genomic_DNA"/>
</dbReference>
<proteinExistence type="predicted"/>
<keyword evidence="1" id="KW-0175">Coiled coil</keyword>
<feature type="domain" description="Apextrin C-terminal" evidence="3">
    <location>
        <begin position="146"/>
        <end position="354"/>
    </location>
</feature>
<evidence type="ECO:0000256" key="1">
    <source>
        <dbReference type="SAM" id="Coils"/>
    </source>
</evidence>
<dbReference type="Pfam" id="PF16977">
    <property type="entry name" value="ApeC"/>
    <property type="match status" value="1"/>
</dbReference>